<dbReference type="SMART" id="SM00382">
    <property type="entry name" value="AAA"/>
    <property type="match status" value="1"/>
</dbReference>
<dbReference type="RefSeq" id="WP_091500999.1">
    <property type="nucleotide sequence ID" value="NZ_FOLI01000001.1"/>
</dbReference>
<dbReference type="Pfam" id="PF13732">
    <property type="entry name" value="DrrA1-3_C"/>
    <property type="match status" value="1"/>
</dbReference>
<dbReference type="SUPFAM" id="SSF52540">
    <property type="entry name" value="P-loop containing nucleoside triphosphate hydrolases"/>
    <property type="match status" value="1"/>
</dbReference>
<sequence>MITISKLNKAFGDHQAVSDLSVSIKPGEVLGLIGQNGAGKTTTFRMILNFIEADSGSITWDGQPLTEKERHKIGFLPEERGLYQKESIEDQVLYLAELHGMNKADAKEALTDWMNKLQVVGKASDLVQTLSKGNAQKIQMILALIFKPDFIILDEPFSGLDPVNAGLFMDTIKELKEQGAMIIFSSHNMDNVTEISDQLVMLKQGRTVLQGPVQEIRESFGRIRLYVEAPDFSAVDYSAMDGVNRVEKQGAGYLLYLDNENAGKAIFDQVTANGYIPAFSQQPPTLAEIFKTEVASHG</sequence>
<accession>A0A1I1DX94</accession>
<evidence type="ECO:0000313" key="5">
    <source>
        <dbReference type="EMBL" id="SFB77648.1"/>
    </source>
</evidence>
<dbReference type="Pfam" id="PF00005">
    <property type="entry name" value="ABC_tran"/>
    <property type="match status" value="1"/>
</dbReference>
<keyword evidence="3 5" id="KW-0067">ATP-binding</keyword>
<dbReference type="InterPro" id="IPR027417">
    <property type="entry name" value="P-loop_NTPase"/>
</dbReference>
<dbReference type="PROSITE" id="PS50893">
    <property type="entry name" value="ABC_TRANSPORTER_2"/>
    <property type="match status" value="1"/>
</dbReference>
<name>A0A1I1DX94_9LACO</name>
<dbReference type="PANTHER" id="PTHR42939">
    <property type="entry name" value="ABC TRANSPORTER ATP-BINDING PROTEIN ALBC-RELATED"/>
    <property type="match status" value="1"/>
</dbReference>
<keyword evidence="2" id="KW-0547">Nucleotide-binding</keyword>
<dbReference type="AlphaFoldDB" id="A0A1I1DX94"/>
<keyword evidence="6" id="KW-1185">Reference proteome</keyword>
<dbReference type="EMBL" id="FOLI01000001">
    <property type="protein sequence ID" value="SFB77648.1"/>
    <property type="molecule type" value="Genomic_DNA"/>
</dbReference>
<gene>
    <name evidence="5" type="ORF">SAMN05660453_0096</name>
</gene>
<dbReference type="InterPro" id="IPR017871">
    <property type="entry name" value="ABC_transporter-like_CS"/>
</dbReference>
<dbReference type="InterPro" id="IPR003439">
    <property type="entry name" value="ABC_transporter-like_ATP-bd"/>
</dbReference>
<dbReference type="STRING" id="283737.SAMN05660453_0096"/>
<dbReference type="PANTHER" id="PTHR42939:SF1">
    <property type="entry name" value="ABC TRANSPORTER ATP-BINDING PROTEIN ALBC-RELATED"/>
    <property type="match status" value="1"/>
</dbReference>
<dbReference type="OrthoDB" id="9801987at2"/>
<dbReference type="Proteomes" id="UP000199376">
    <property type="component" value="Unassembled WGS sequence"/>
</dbReference>
<evidence type="ECO:0000256" key="2">
    <source>
        <dbReference type="ARBA" id="ARBA00022741"/>
    </source>
</evidence>
<dbReference type="GO" id="GO:0016887">
    <property type="term" value="F:ATP hydrolysis activity"/>
    <property type="evidence" value="ECO:0007669"/>
    <property type="project" value="InterPro"/>
</dbReference>
<evidence type="ECO:0000256" key="1">
    <source>
        <dbReference type="ARBA" id="ARBA00022448"/>
    </source>
</evidence>
<dbReference type="PROSITE" id="PS00211">
    <property type="entry name" value="ABC_TRANSPORTER_1"/>
    <property type="match status" value="1"/>
</dbReference>
<dbReference type="InterPro" id="IPR025302">
    <property type="entry name" value="DrrA1/2-like_C"/>
</dbReference>
<dbReference type="InterPro" id="IPR051782">
    <property type="entry name" value="ABC_Transporter_VariousFunc"/>
</dbReference>
<evidence type="ECO:0000256" key="3">
    <source>
        <dbReference type="ARBA" id="ARBA00022840"/>
    </source>
</evidence>
<evidence type="ECO:0000313" key="6">
    <source>
        <dbReference type="Proteomes" id="UP000199376"/>
    </source>
</evidence>
<reference evidence="5 6" key="1">
    <citation type="submission" date="2016-10" db="EMBL/GenBank/DDBJ databases">
        <authorList>
            <person name="de Groot N.N."/>
        </authorList>
    </citation>
    <scope>NUCLEOTIDE SEQUENCE [LARGE SCALE GENOMIC DNA]</scope>
    <source>
        <strain evidence="5 6">DSM 19113</strain>
    </source>
</reference>
<proteinExistence type="predicted"/>
<keyword evidence="1" id="KW-0813">Transport</keyword>
<organism evidence="5 6">
    <name type="scientific">Fructobacillus durionis</name>
    <dbReference type="NCBI Taxonomy" id="283737"/>
    <lineage>
        <taxon>Bacteria</taxon>
        <taxon>Bacillati</taxon>
        <taxon>Bacillota</taxon>
        <taxon>Bacilli</taxon>
        <taxon>Lactobacillales</taxon>
        <taxon>Lactobacillaceae</taxon>
        <taxon>Fructobacillus</taxon>
    </lineage>
</organism>
<dbReference type="InterPro" id="IPR003593">
    <property type="entry name" value="AAA+_ATPase"/>
</dbReference>
<dbReference type="GO" id="GO:0005524">
    <property type="term" value="F:ATP binding"/>
    <property type="evidence" value="ECO:0007669"/>
    <property type="project" value="UniProtKB-KW"/>
</dbReference>
<feature type="domain" description="ABC transporter" evidence="4">
    <location>
        <begin position="2"/>
        <end position="229"/>
    </location>
</feature>
<evidence type="ECO:0000259" key="4">
    <source>
        <dbReference type="PROSITE" id="PS50893"/>
    </source>
</evidence>
<protein>
    <submittedName>
        <fullName evidence="5">ABC-2 type transport system ATP-binding protein</fullName>
    </submittedName>
</protein>
<dbReference type="Gene3D" id="3.40.50.300">
    <property type="entry name" value="P-loop containing nucleotide triphosphate hydrolases"/>
    <property type="match status" value="1"/>
</dbReference>